<gene>
    <name evidence="1" type="ORF">dnm_030940</name>
</gene>
<dbReference type="EMBL" id="CP061800">
    <property type="protein sequence ID" value="QTA87067.1"/>
    <property type="molecule type" value="Genomic_DNA"/>
</dbReference>
<dbReference type="Proteomes" id="UP000663722">
    <property type="component" value="Chromosome"/>
</dbReference>
<accession>A0A975BK15</accession>
<protein>
    <submittedName>
        <fullName evidence="1">Uncharacterized protein</fullName>
    </submittedName>
</protein>
<keyword evidence="2" id="KW-1185">Reference proteome</keyword>
<sequence>MFHLPLLKLKFLFIRNHYWILFHHRRQGKSEHKLPKSRILMSGSSVLAEAIF</sequence>
<organism evidence="1 2">
    <name type="scientific">Desulfonema magnum</name>
    <dbReference type="NCBI Taxonomy" id="45655"/>
    <lineage>
        <taxon>Bacteria</taxon>
        <taxon>Pseudomonadati</taxon>
        <taxon>Thermodesulfobacteriota</taxon>
        <taxon>Desulfobacteria</taxon>
        <taxon>Desulfobacterales</taxon>
        <taxon>Desulfococcaceae</taxon>
        <taxon>Desulfonema</taxon>
    </lineage>
</organism>
<reference evidence="1" key="1">
    <citation type="journal article" date="2021" name="Microb. Physiol.">
        <title>Proteogenomic Insights into the Physiology of Marine, Sulfate-Reducing, Filamentous Desulfonema limicola and Desulfonema magnum.</title>
        <authorList>
            <person name="Schnaars V."/>
            <person name="Wohlbrand L."/>
            <person name="Scheve S."/>
            <person name="Hinrichs C."/>
            <person name="Reinhardt R."/>
            <person name="Rabus R."/>
        </authorList>
    </citation>
    <scope>NUCLEOTIDE SEQUENCE</scope>
    <source>
        <strain evidence="1">4be13</strain>
    </source>
</reference>
<dbReference type="KEGG" id="dmm:dnm_030940"/>
<evidence type="ECO:0000313" key="1">
    <source>
        <dbReference type="EMBL" id="QTA87067.1"/>
    </source>
</evidence>
<name>A0A975BK15_9BACT</name>
<dbReference type="AlphaFoldDB" id="A0A975BK15"/>
<proteinExistence type="predicted"/>
<evidence type="ECO:0000313" key="2">
    <source>
        <dbReference type="Proteomes" id="UP000663722"/>
    </source>
</evidence>